<dbReference type="Proteomes" id="UP000230069">
    <property type="component" value="Unassembled WGS sequence"/>
</dbReference>
<dbReference type="STRING" id="218851.A0A2G5ES54"/>
<evidence type="ECO:0000256" key="8">
    <source>
        <dbReference type="ARBA" id="ARBA00048679"/>
    </source>
</evidence>
<evidence type="ECO:0000256" key="5">
    <source>
        <dbReference type="ARBA" id="ARBA00022777"/>
    </source>
</evidence>
<name>A0A2G5ES54_AQUCA</name>
<feature type="transmembrane region" description="Helical" evidence="9">
    <location>
        <begin position="54"/>
        <end position="76"/>
    </location>
</feature>
<evidence type="ECO:0000259" key="10">
    <source>
        <dbReference type="PROSITE" id="PS50011"/>
    </source>
</evidence>
<dbReference type="AlphaFoldDB" id="A0A2G5ES54"/>
<dbReference type="PROSITE" id="PS50011">
    <property type="entry name" value="PROTEIN_KINASE_DOM"/>
    <property type="match status" value="1"/>
</dbReference>
<dbReference type="InParanoid" id="A0A2G5ES54"/>
<keyword evidence="6" id="KW-0067">ATP-binding</keyword>
<dbReference type="GO" id="GO:0005524">
    <property type="term" value="F:ATP binding"/>
    <property type="evidence" value="ECO:0007669"/>
    <property type="project" value="UniProtKB-KW"/>
</dbReference>
<evidence type="ECO:0000256" key="3">
    <source>
        <dbReference type="ARBA" id="ARBA00022679"/>
    </source>
</evidence>
<dbReference type="PANTHER" id="PTHR48005:SF13">
    <property type="entry name" value="SERINE_THREONINE-PROTEIN KINASE DDB_G0278509-RELATED"/>
    <property type="match status" value="1"/>
</dbReference>
<keyword evidence="2" id="KW-0723">Serine/threonine-protein kinase</keyword>
<sequence>MGRNPFDLELTGGDQAFSGNAGLCTDNDLGDHVRSRISVCKGSQNHKSTLKHKLMLGGVILLALVAIIAGLLLLSYKNFKLNESRKEGDLEKKLEKDPCWKLEAFHPMEIDEDEICDLKEDNLIVSGSTGKVYRLDLKKSSGTVAVKQLWKGKEVKLLTAEMEILGKLYHRNILKLYGLLMKGESNFLVLEYMEKMEIFFKLNSRILVVLSQVR</sequence>
<keyword evidence="9" id="KW-1133">Transmembrane helix</keyword>
<keyword evidence="12" id="KW-1185">Reference proteome</keyword>
<reference evidence="11 12" key="1">
    <citation type="submission" date="2017-09" db="EMBL/GenBank/DDBJ databases">
        <title>WGS assembly of Aquilegia coerulea Goldsmith.</title>
        <authorList>
            <person name="Hodges S."/>
            <person name="Kramer E."/>
            <person name="Nordborg M."/>
            <person name="Tomkins J."/>
            <person name="Borevitz J."/>
            <person name="Derieg N."/>
            <person name="Yan J."/>
            <person name="Mihaltcheva S."/>
            <person name="Hayes R.D."/>
            <person name="Rokhsar D."/>
        </authorList>
    </citation>
    <scope>NUCLEOTIDE SEQUENCE [LARGE SCALE GENOMIC DNA]</scope>
    <source>
        <strain evidence="12">cv. Goldsmith</strain>
    </source>
</reference>
<gene>
    <name evidence="11" type="ORF">AQUCO_00500467v1</name>
</gene>
<comment type="catalytic activity">
    <reaction evidence="8">
        <text>L-seryl-[protein] + ATP = O-phospho-L-seryl-[protein] + ADP + H(+)</text>
        <dbReference type="Rhea" id="RHEA:17989"/>
        <dbReference type="Rhea" id="RHEA-COMP:9863"/>
        <dbReference type="Rhea" id="RHEA-COMP:11604"/>
        <dbReference type="ChEBI" id="CHEBI:15378"/>
        <dbReference type="ChEBI" id="CHEBI:29999"/>
        <dbReference type="ChEBI" id="CHEBI:30616"/>
        <dbReference type="ChEBI" id="CHEBI:83421"/>
        <dbReference type="ChEBI" id="CHEBI:456216"/>
        <dbReference type="EC" id="2.7.11.1"/>
    </reaction>
</comment>
<evidence type="ECO:0000313" key="11">
    <source>
        <dbReference type="EMBL" id="PIA58560.1"/>
    </source>
</evidence>
<evidence type="ECO:0000256" key="4">
    <source>
        <dbReference type="ARBA" id="ARBA00022741"/>
    </source>
</evidence>
<accession>A0A2G5ES54</accession>
<dbReference type="FunFam" id="3.30.200.20:FF:000511">
    <property type="entry name" value="Leucine-rich receptor-like protein kinase family protein"/>
    <property type="match status" value="1"/>
</dbReference>
<keyword evidence="9" id="KW-0812">Transmembrane</keyword>
<evidence type="ECO:0000313" key="12">
    <source>
        <dbReference type="Proteomes" id="UP000230069"/>
    </source>
</evidence>
<evidence type="ECO:0000256" key="7">
    <source>
        <dbReference type="ARBA" id="ARBA00047899"/>
    </source>
</evidence>
<keyword evidence="9" id="KW-0472">Membrane</keyword>
<dbReference type="EC" id="2.7.11.1" evidence="1"/>
<dbReference type="OrthoDB" id="10013850at2759"/>
<dbReference type="InterPro" id="IPR051420">
    <property type="entry name" value="Ser_Thr_Kinases_DiverseReg"/>
</dbReference>
<evidence type="ECO:0000256" key="2">
    <source>
        <dbReference type="ARBA" id="ARBA00022527"/>
    </source>
</evidence>
<dbReference type="SUPFAM" id="SSF56112">
    <property type="entry name" value="Protein kinase-like (PK-like)"/>
    <property type="match status" value="1"/>
</dbReference>
<dbReference type="Gene3D" id="1.10.510.10">
    <property type="entry name" value="Transferase(Phosphotransferase) domain 1"/>
    <property type="match status" value="1"/>
</dbReference>
<proteinExistence type="predicted"/>
<evidence type="ECO:0000256" key="9">
    <source>
        <dbReference type="SAM" id="Phobius"/>
    </source>
</evidence>
<comment type="catalytic activity">
    <reaction evidence="7">
        <text>L-threonyl-[protein] + ATP = O-phospho-L-threonyl-[protein] + ADP + H(+)</text>
        <dbReference type="Rhea" id="RHEA:46608"/>
        <dbReference type="Rhea" id="RHEA-COMP:11060"/>
        <dbReference type="Rhea" id="RHEA-COMP:11605"/>
        <dbReference type="ChEBI" id="CHEBI:15378"/>
        <dbReference type="ChEBI" id="CHEBI:30013"/>
        <dbReference type="ChEBI" id="CHEBI:30616"/>
        <dbReference type="ChEBI" id="CHEBI:61977"/>
        <dbReference type="ChEBI" id="CHEBI:456216"/>
        <dbReference type="EC" id="2.7.11.1"/>
    </reaction>
</comment>
<dbReference type="Pfam" id="PF00069">
    <property type="entry name" value="Pkinase"/>
    <property type="match status" value="1"/>
</dbReference>
<dbReference type="EMBL" id="KZ305022">
    <property type="protein sequence ID" value="PIA58560.1"/>
    <property type="molecule type" value="Genomic_DNA"/>
</dbReference>
<dbReference type="InterPro" id="IPR000719">
    <property type="entry name" value="Prot_kinase_dom"/>
</dbReference>
<protein>
    <recommendedName>
        <fullName evidence="1">non-specific serine/threonine protein kinase</fullName>
        <ecNumber evidence="1">2.7.11.1</ecNumber>
    </recommendedName>
</protein>
<keyword evidence="4" id="KW-0547">Nucleotide-binding</keyword>
<dbReference type="PANTHER" id="PTHR48005">
    <property type="entry name" value="LEUCINE RICH REPEAT KINASE 2"/>
    <property type="match status" value="1"/>
</dbReference>
<dbReference type="InterPro" id="IPR011009">
    <property type="entry name" value="Kinase-like_dom_sf"/>
</dbReference>
<dbReference type="GO" id="GO:0004674">
    <property type="term" value="F:protein serine/threonine kinase activity"/>
    <property type="evidence" value="ECO:0007669"/>
    <property type="project" value="UniProtKB-KW"/>
</dbReference>
<keyword evidence="3" id="KW-0808">Transferase</keyword>
<feature type="domain" description="Protein kinase" evidence="10">
    <location>
        <begin position="118"/>
        <end position="214"/>
    </location>
</feature>
<organism evidence="11 12">
    <name type="scientific">Aquilegia coerulea</name>
    <name type="common">Rocky mountain columbine</name>
    <dbReference type="NCBI Taxonomy" id="218851"/>
    <lineage>
        <taxon>Eukaryota</taxon>
        <taxon>Viridiplantae</taxon>
        <taxon>Streptophyta</taxon>
        <taxon>Embryophyta</taxon>
        <taxon>Tracheophyta</taxon>
        <taxon>Spermatophyta</taxon>
        <taxon>Magnoliopsida</taxon>
        <taxon>Ranunculales</taxon>
        <taxon>Ranunculaceae</taxon>
        <taxon>Thalictroideae</taxon>
        <taxon>Aquilegia</taxon>
    </lineage>
</organism>
<evidence type="ECO:0000256" key="1">
    <source>
        <dbReference type="ARBA" id="ARBA00012513"/>
    </source>
</evidence>
<evidence type="ECO:0000256" key="6">
    <source>
        <dbReference type="ARBA" id="ARBA00022840"/>
    </source>
</evidence>
<keyword evidence="5" id="KW-0418">Kinase</keyword>